<reference evidence="4" key="1">
    <citation type="submission" date="2017-02" db="EMBL/GenBank/DDBJ databases">
        <authorList>
            <person name="Dridi B."/>
        </authorList>
    </citation>
    <scope>NUCLEOTIDE SEQUENCE [LARGE SCALE GENOMIC DNA]</scope>
    <source>
        <strain evidence="4">bH819</strain>
    </source>
</reference>
<dbReference type="SUPFAM" id="SSF49373">
    <property type="entry name" value="Invasin/intimin cell-adhesion fragments"/>
    <property type="match status" value="1"/>
</dbReference>
<dbReference type="OrthoDB" id="2177315at2"/>
<dbReference type="SMART" id="SM00635">
    <property type="entry name" value="BID_2"/>
    <property type="match status" value="1"/>
</dbReference>
<proteinExistence type="predicted"/>
<protein>
    <recommendedName>
        <fullName evidence="2">BIG2 domain-containing protein</fullName>
    </recommendedName>
</protein>
<gene>
    <name evidence="3" type="ORF">FM121_02365</name>
</gene>
<evidence type="ECO:0000256" key="1">
    <source>
        <dbReference type="SAM" id="SignalP"/>
    </source>
</evidence>
<evidence type="ECO:0000313" key="3">
    <source>
        <dbReference type="EMBL" id="SLM84910.1"/>
    </source>
</evidence>
<dbReference type="Pfam" id="PF02368">
    <property type="entry name" value="Big_2"/>
    <property type="match status" value="1"/>
</dbReference>
<dbReference type="InterPro" id="IPR032179">
    <property type="entry name" value="Cry22Aa_Ig-like"/>
</dbReference>
<dbReference type="EMBL" id="FWFD01000005">
    <property type="protein sequence ID" value="SLM84910.1"/>
    <property type="molecule type" value="Genomic_DNA"/>
</dbReference>
<name>A0A1X6WKY5_9ENTE</name>
<feature type="signal peptide" evidence="1">
    <location>
        <begin position="1"/>
        <end position="17"/>
    </location>
</feature>
<organism evidence="3 4">
    <name type="scientific">Vagococcus fluvialis bH819</name>
    <dbReference type="NCBI Taxonomy" id="1255619"/>
    <lineage>
        <taxon>Bacteria</taxon>
        <taxon>Bacillati</taxon>
        <taxon>Bacillota</taxon>
        <taxon>Bacilli</taxon>
        <taxon>Lactobacillales</taxon>
        <taxon>Enterococcaceae</taxon>
        <taxon>Vagococcus</taxon>
    </lineage>
</organism>
<dbReference type="InterPro" id="IPR008964">
    <property type="entry name" value="Invasin/intimin_cell_adhesion"/>
</dbReference>
<dbReference type="Proteomes" id="UP000195918">
    <property type="component" value="Unassembled WGS sequence"/>
</dbReference>
<feature type="chain" id="PRO_5011987495" description="BIG2 domain-containing protein" evidence="1">
    <location>
        <begin position="18"/>
        <end position="930"/>
    </location>
</feature>
<evidence type="ECO:0000313" key="4">
    <source>
        <dbReference type="Proteomes" id="UP000195918"/>
    </source>
</evidence>
<dbReference type="Pfam" id="PF16403">
    <property type="entry name" value="Bact_surface_Ig-like"/>
    <property type="match status" value="4"/>
</dbReference>
<dbReference type="InterPro" id="IPR013783">
    <property type="entry name" value="Ig-like_fold"/>
</dbReference>
<sequence>MKKKGLVLALFSTVVLAATSTGVVDQVLGNDIKVEAAQKATVSDAIKVFKYGSVKRDNYSTWKNFAWDKKGDSKDIYNQTILVKYKYKHSNGSTFYSLYNEKDTWLGYINSDAVEMTSGKQGMALKADKTVSVTDSNYPIHQNFGWTKKNESKNLKGQELKVNYTYNHFNGSTYYSLYNKDNTWLGYINKTGVKEVTTNKKPQGEAIKVNKYATITNGNYDIYQNFGWSKKASASDYNNQTVKINYEYHHVNGSVYYSLYDNNEQWLGYINQKATVNKGSKGLYQSYGKYVSYKNQEATIYRDLDKFEMPAKVYTMRKEAAVFAKGMYQHFDGKTYYSLYDEKDRWDGYVAEEDLTLDVKSSGKGYAISRQVKLSTPNQKTYQNFDWKVKHQTKDLMDKVFTAKRAYSHSNGNDYYSLFDENGTWYGYVNTAFVKGVAPTLTGVKDQTVYMSDQTFNALAGVEATDYLGRTLKVKVTGTVDMKKVGTYELVYTVVDQDGNKQEAKSKVTVVDDHAPIFKGLKDETIKQTPVAFDTKKDIVATDFEGKNIDYKVTGEVNTKKAGKYELTYEATDKRQHTTKETKVVTVEKVAAPKLSEIKDTEIKKSAKTFDALSGIEATDYNNKKLEVKIEGSVDMSTSGVYDLTYTAIDDVDQVVTAKRKVTVINDIKPTITGTENVKQNIVVGSFDSKADVKAVDSDGNELEFTVTGEVKADQLGIYELTYHAKDKAGNQVEVKRSVEIFEVQVESIIVSGVNKEKVGRSTQMTADIQPADAKDKSVIWTSSDELVATVDETGHVTTLAEGVTTITATAKNKIVGSKELVVSNDLSGKLYISSRSTINGVIKSFGFTFINQEKETLYVKEVEVGEVGSRSTTYTEQDLAQNGIETTVTSRSQFGMSLNSKLGWFEDRLVVKVKVATEDGIEKVFETRP</sequence>
<dbReference type="Gene3D" id="2.60.40.1080">
    <property type="match status" value="1"/>
</dbReference>
<keyword evidence="1" id="KW-0732">Signal</keyword>
<dbReference type="Gene3D" id="2.60.40.10">
    <property type="entry name" value="Immunoglobulins"/>
    <property type="match status" value="4"/>
</dbReference>
<keyword evidence="4" id="KW-1185">Reference proteome</keyword>
<dbReference type="AlphaFoldDB" id="A0A1X6WKY5"/>
<evidence type="ECO:0000259" key="2">
    <source>
        <dbReference type="SMART" id="SM00635"/>
    </source>
</evidence>
<dbReference type="InterPro" id="IPR003343">
    <property type="entry name" value="Big_2"/>
</dbReference>
<feature type="domain" description="BIG2" evidence="2">
    <location>
        <begin position="745"/>
        <end position="819"/>
    </location>
</feature>
<dbReference type="RefSeq" id="WP_086950557.1">
    <property type="nucleotide sequence ID" value="NZ_FWFD01000005.1"/>
</dbReference>
<accession>A0A1X6WKY5</accession>